<gene>
    <name evidence="2" type="ORF">DP131_05255</name>
</gene>
<feature type="domain" description="Siphovirus-type tail component RIFT-related" evidence="1">
    <location>
        <begin position="25"/>
        <end position="126"/>
    </location>
</feature>
<evidence type="ECO:0000259" key="1">
    <source>
        <dbReference type="Pfam" id="PF05709"/>
    </source>
</evidence>
<dbReference type="EMBL" id="QMAU01000022">
    <property type="protein sequence ID" value="RXI57409.1"/>
    <property type="molecule type" value="Genomic_DNA"/>
</dbReference>
<name>A0ABY0ERI4_CLOTA</name>
<dbReference type="NCBIfam" id="TIGR01633">
    <property type="entry name" value="phi3626_gp14_N"/>
    <property type="match status" value="1"/>
</dbReference>
<dbReference type="InterPro" id="IPR008841">
    <property type="entry name" value="Siphovirus-type_tail_N"/>
</dbReference>
<dbReference type="RefSeq" id="WP_128993008.1">
    <property type="nucleotide sequence ID" value="NZ_QMAU01000022.1"/>
</dbReference>
<dbReference type="Pfam" id="PF05709">
    <property type="entry name" value="Sipho_tail"/>
    <property type="match status" value="1"/>
</dbReference>
<evidence type="ECO:0000313" key="2">
    <source>
        <dbReference type="EMBL" id="RXI57409.1"/>
    </source>
</evidence>
<protein>
    <recommendedName>
        <fullName evidence="1">Siphovirus-type tail component RIFT-related domain-containing protein</fullName>
    </recommendedName>
</protein>
<comment type="caution">
    <text evidence="2">The sequence shown here is derived from an EMBL/GenBank/DDBJ whole genome shotgun (WGS) entry which is preliminary data.</text>
</comment>
<sequence>MFSIQFNNYNSYKDLGLIVEHRPNTPITEKDVRHIYIQGRNGSLTEDLGTYRDIEISISFGFKAKDKNNFGYKCRMIKMWLLNVENNKLSFSDDEVFYKVKNIKFDEEGIERGLRTLGKFTVTFVCDPFSYLDSELITITKNNFIIYNEGTFESQPYMKIFATGDIILNINDEVIKLENIIDYIELDSEIMECYKEHQNCNNKIIGEFPILKVGENKISWTGNVSKIEITPRWRCL</sequence>
<dbReference type="Gene3D" id="2.40.30.200">
    <property type="match status" value="1"/>
</dbReference>
<accession>A0ABY0ERI4</accession>
<dbReference type="Proteomes" id="UP000290273">
    <property type="component" value="Unassembled WGS sequence"/>
</dbReference>
<reference evidence="2 3" key="1">
    <citation type="submission" date="2018-06" db="EMBL/GenBank/DDBJ databases">
        <title>Genome conservation of Clostridium tetani.</title>
        <authorList>
            <person name="Bruggemann H."/>
            <person name="Popoff M.R."/>
        </authorList>
    </citation>
    <scope>NUCLEOTIDE SEQUENCE [LARGE SCALE GENOMIC DNA]</scope>
    <source>
        <strain evidence="2 3">63.05</strain>
    </source>
</reference>
<proteinExistence type="predicted"/>
<dbReference type="InterPro" id="IPR006520">
    <property type="entry name" value="Dit_BPSPP_N"/>
</dbReference>
<evidence type="ECO:0000313" key="3">
    <source>
        <dbReference type="Proteomes" id="UP000290273"/>
    </source>
</evidence>
<organism evidence="2 3">
    <name type="scientific">Clostridium tetani</name>
    <dbReference type="NCBI Taxonomy" id="1513"/>
    <lineage>
        <taxon>Bacteria</taxon>
        <taxon>Bacillati</taxon>
        <taxon>Bacillota</taxon>
        <taxon>Clostridia</taxon>
        <taxon>Eubacteriales</taxon>
        <taxon>Clostridiaceae</taxon>
        <taxon>Clostridium</taxon>
    </lineage>
</organism>